<dbReference type="InterPro" id="IPR001296">
    <property type="entry name" value="Glyco_trans_1"/>
</dbReference>
<dbReference type="SFLD" id="SFLDG01141">
    <property type="entry name" value="C2.B.1:_Sucrose_Phosphatase_Li"/>
    <property type="match status" value="1"/>
</dbReference>
<evidence type="ECO:0000259" key="8">
    <source>
        <dbReference type="Pfam" id="PF13579"/>
    </source>
</evidence>
<dbReference type="GO" id="GO:0046524">
    <property type="term" value="F:sucrose-phosphate synthase activity"/>
    <property type="evidence" value="ECO:0007669"/>
    <property type="project" value="UniProtKB-EC"/>
</dbReference>
<dbReference type="InterPro" id="IPR044161">
    <property type="entry name" value="SPS"/>
</dbReference>
<keyword evidence="4 9" id="KW-0808">Transferase</keyword>
<organism evidence="9 10">
    <name type="scientific">Sphingomonas jinjuensis</name>
    <dbReference type="NCBI Taxonomy" id="535907"/>
    <lineage>
        <taxon>Bacteria</taxon>
        <taxon>Pseudomonadati</taxon>
        <taxon>Pseudomonadota</taxon>
        <taxon>Alphaproteobacteria</taxon>
        <taxon>Sphingomonadales</taxon>
        <taxon>Sphingomonadaceae</taxon>
        <taxon>Sphingomonas</taxon>
    </lineage>
</organism>
<dbReference type="PANTHER" id="PTHR46039:SF5">
    <property type="entry name" value="SUCROSE-PHOSPHATE SYNTHASE 3-RELATED"/>
    <property type="match status" value="1"/>
</dbReference>
<comment type="catalytic activity">
    <reaction evidence="5">
        <text>beta-D-fructose 6-phosphate + UDP-alpha-D-glucose = sucrose 6(F)-phosphate + UDP + H(+)</text>
        <dbReference type="Rhea" id="RHEA:22172"/>
        <dbReference type="ChEBI" id="CHEBI:15378"/>
        <dbReference type="ChEBI" id="CHEBI:57634"/>
        <dbReference type="ChEBI" id="CHEBI:57723"/>
        <dbReference type="ChEBI" id="CHEBI:58223"/>
        <dbReference type="ChEBI" id="CHEBI:58885"/>
        <dbReference type="EC" id="2.4.1.14"/>
    </reaction>
</comment>
<keyword evidence="3 9" id="KW-0328">Glycosyltransferase</keyword>
<accession>A0A840FGS1</accession>
<evidence type="ECO:0000313" key="9">
    <source>
        <dbReference type="EMBL" id="MBB4154877.1"/>
    </source>
</evidence>
<dbReference type="PANTHER" id="PTHR46039">
    <property type="entry name" value="SUCROSE-PHOSPHATE SYNTHASE 3-RELATED"/>
    <property type="match status" value="1"/>
</dbReference>
<dbReference type="Proteomes" id="UP000529795">
    <property type="component" value="Unassembled WGS sequence"/>
</dbReference>
<evidence type="ECO:0000313" key="10">
    <source>
        <dbReference type="Proteomes" id="UP000529795"/>
    </source>
</evidence>
<evidence type="ECO:0000259" key="6">
    <source>
        <dbReference type="Pfam" id="PF00534"/>
    </source>
</evidence>
<evidence type="ECO:0000259" key="7">
    <source>
        <dbReference type="Pfam" id="PF05116"/>
    </source>
</evidence>
<dbReference type="Pfam" id="PF00534">
    <property type="entry name" value="Glycos_transf_1"/>
    <property type="match status" value="1"/>
</dbReference>
<evidence type="ECO:0000256" key="1">
    <source>
        <dbReference type="ARBA" id="ARBA00006530"/>
    </source>
</evidence>
<dbReference type="EMBL" id="JACIEV010000008">
    <property type="protein sequence ID" value="MBB4154877.1"/>
    <property type="molecule type" value="Genomic_DNA"/>
</dbReference>
<dbReference type="SFLD" id="SFLDG01140">
    <property type="entry name" value="C2.B:_Phosphomannomutase_and_P"/>
    <property type="match status" value="1"/>
</dbReference>
<keyword evidence="10" id="KW-1185">Reference proteome</keyword>
<dbReference type="Gene3D" id="3.90.1070.10">
    <property type="match status" value="1"/>
</dbReference>
<dbReference type="EC" id="2.4.1.14" evidence="2"/>
<feature type="domain" description="Glycosyltransferase subfamily 4-like N-terminal" evidence="8">
    <location>
        <begin position="26"/>
        <end position="207"/>
    </location>
</feature>
<dbReference type="InterPro" id="IPR036412">
    <property type="entry name" value="HAD-like_sf"/>
</dbReference>
<evidence type="ECO:0000256" key="5">
    <source>
        <dbReference type="ARBA" id="ARBA00047471"/>
    </source>
</evidence>
<sequence>MFIMHVALGGCLKSPPISFGLTADTGGHISYVLEAAAHQAALPDVDQVTIVTRLFHAPHLGDAYAVAHEPITAKLDIRRLATARPDYCEKEALAAELPAFTDALCDYLARLPRRPDVVHAHFADAAAVAAAVQRRFGIPFVFTPHALGIDKRSQQLAGDSLDARIVAERAAIVGAAAVLVSTDDEAQRQVGGYAVPLGTRVHVVSPGVPRRDLVPTAPTLVDELATWLDHPERPIILAVARPVAKKNLAALVRSYAAHDGLRRAANLVILAGQHAHASPDEAAILAELSALAATPALQGRVALPPSHDVGDVAALYALAARGGVFVNPALHEPFGLTLIEAAAAGVPVVATRHGGAADIVGTIGHGTLVDPRDEPAIGAAVFAILNDPSHHDRLQRAARRGARLYCWDRYARSSVALYGAAATPRFLASDIDNTLTGCREGAAAFAEWRRRSSQPFIVATGRGIDAARLILNRWRLPMPDAFVTDVGTTLSLPDGKGGWSIDEAYARSLDTGWDRDGVAAVLDTLDLASQPPVTEGPHKISFFGDAAHAARIRSALTHAGLQARVVFSHGRLIDVLAPSGGKASAIAAFAARHGWTLADAVAAGDSGNDHDMLAACGHAILVGNASDELASLPSRAGLYRARRHHAGGVVEGLAALGLDLPKAAAGARSVAAAA</sequence>
<dbReference type="Pfam" id="PF13579">
    <property type="entry name" value="Glyco_trans_4_4"/>
    <property type="match status" value="1"/>
</dbReference>
<name>A0A840FGS1_9SPHN</name>
<dbReference type="SUPFAM" id="SSF53756">
    <property type="entry name" value="UDP-Glycosyltransferase/glycogen phosphorylase"/>
    <property type="match status" value="1"/>
</dbReference>
<dbReference type="Pfam" id="PF05116">
    <property type="entry name" value="S6PP"/>
    <property type="match status" value="1"/>
</dbReference>
<protein>
    <recommendedName>
        <fullName evidence="2">sucrose-phosphate synthase</fullName>
        <ecNumber evidence="2">2.4.1.14</ecNumber>
    </recommendedName>
</protein>
<evidence type="ECO:0000256" key="4">
    <source>
        <dbReference type="ARBA" id="ARBA00022679"/>
    </source>
</evidence>
<feature type="domain" description="Glycosyl transferase family 1" evidence="6">
    <location>
        <begin position="232"/>
        <end position="400"/>
    </location>
</feature>
<feature type="domain" description="Sucrose phosphatase-like" evidence="7">
    <location>
        <begin position="425"/>
        <end position="654"/>
    </location>
</feature>
<reference evidence="9 10" key="1">
    <citation type="submission" date="2020-08" db="EMBL/GenBank/DDBJ databases">
        <title>Genomic Encyclopedia of Type Strains, Phase IV (KMG-IV): sequencing the most valuable type-strain genomes for metagenomic binning, comparative biology and taxonomic classification.</title>
        <authorList>
            <person name="Goeker M."/>
        </authorList>
    </citation>
    <scope>NUCLEOTIDE SEQUENCE [LARGE SCALE GENOMIC DNA]</scope>
    <source>
        <strain evidence="9 10">YC6723</strain>
    </source>
</reference>
<dbReference type="SUPFAM" id="SSF56784">
    <property type="entry name" value="HAD-like"/>
    <property type="match status" value="1"/>
</dbReference>
<comment type="similarity">
    <text evidence="1">Belongs to the glycosyltransferase 1 family.</text>
</comment>
<evidence type="ECO:0000256" key="2">
    <source>
        <dbReference type="ARBA" id="ARBA00012536"/>
    </source>
</evidence>
<gene>
    <name evidence="9" type="ORF">GGQ80_002793</name>
</gene>
<dbReference type="InterPro" id="IPR023214">
    <property type="entry name" value="HAD_sf"/>
</dbReference>
<dbReference type="Gene3D" id="3.40.50.1000">
    <property type="entry name" value="HAD superfamily/HAD-like"/>
    <property type="match status" value="1"/>
</dbReference>
<dbReference type="AlphaFoldDB" id="A0A840FGS1"/>
<dbReference type="InterPro" id="IPR028098">
    <property type="entry name" value="Glyco_trans_4-like_N"/>
</dbReference>
<dbReference type="Gene3D" id="3.40.50.2000">
    <property type="entry name" value="Glycogen Phosphorylase B"/>
    <property type="match status" value="2"/>
</dbReference>
<proteinExistence type="inferred from homology"/>
<evidence type="ECO:0000256" key="3">
    <source>
        <dbReference type="ARBA" id="ARBA00022676"/>
    </source>
</evidence>
<dbReference type="InterPro" id="IPR006380">
    <property type="entry name" value="SPP-like_dom"/>
</dbReference>
<dbReference type="SFLD" id="SFLDS00003">
    <property type="entry name" value="Haloacid_Dehalogenase"/>
    <property type="match status" value="1"/>
</dbReference>
<comment type="caution">
    <text evidence="9">The sequence shown here is derived from an EMBL/GenBank/DDBJ whole genome shotgun (WGS) entry which is preliminary data.</text>
</comment>